<evidence type="ECO:0000313" key="1">
    <source>
        <dbReference type="EMBL" id="KAH7989145.1"/>
    </source>
</evidence>
<proteinExistence type="predicted"/>
<gene>
    <name evidence="1" type="ORF">K3G42_003665</name>
</gene>
<protein>
    <submittedName>
        <fullName evidence="1">Uncharacterized protein</fullName>
    </submittedName>
</protein>
<evidence type="ECO:0000313" key="2">
    <source>
        <dbReference type="Proteomes" id="UP000827872"/>
    </source>
</evidence>
<comment type="caution">
    <text evidence="1">The sequence shown here is derived from an EMBL/GenBank/DDBJ whole genome shotgun (WGS) entry which is preliminary data.</text>
</comment>
<sequence>MIICFGLREPPLFPRLAAGIPSHWLRDLPVETRLPLPFGRSSLREVQAANQKRSQRTKRTVGCSSRQTREILTEICCWILKSAASKKMPTLDIWNRIPEEILSHIFCYLPLKDRHVAFQVCRLWAAAVSSSSVWNFTEISCKDGDEDGTLQSLHQFLPLIRHLKIVFDQSKEVIRRNVSQILDMLAQQNHRLQALCIACTGENPYFYAGQDILQSIKNICKSEGKINLQKIDFRQMPFTLDDGIVELIATSSPNLRTLFINNRTLVCNVKPEAIVMLLRACPKLSTLGIYYASLSEEVFLELMKPDREPFSCLDLFCERLDKYVPVITEEIWAAVTEKHPQLYVELELEHTVPAWKIPRILKPNIPVTTLQLNTFTYMVNQVRFVTSNYSSSLERLVLHTTPSDDLNSSLIDLAKKCVRLKEVHCYCTVSQAVIETFLSHCTGLKRYTLKITKERHPWQPVIIA</sequence>
<keyword evidence="2" id="KW-1185">Reference proteome</keyword>
<name>A0ACB8E9S1_9SAUR</name>
<reference evidence="1" key="1">
    <citation type="submission" date="2021-08" db="EMBL/GenBank/DDBJ databases">
        <title>The first chromosome-level gecko genome reveals the dynamic sex chromosomes of Neotropical dwarf geckos (Sphaerodactylidae: Sphaerodactylus).</title>
        <authorList>
            <person name="Pinto B.J."/>
            <person name="Keating S.E."/>
            <person name="Gamble T."/>
        </authorList>
    </citation>
    <scope>NUCLEOTIDE SEQUENCE</scope>
    <source>
        <strain evidence="1">TG3544</strain>
    </source>
</reference>
<accession>A0ACB8E9S1</accession>
<dbReference type="Proteomes" id="UP000827872">
    <property type="component" value="Linkage Group LG14"/>
</dbReference>
<organism evidence="1 2">
    <name type="scientific">Sphaerodactylus townsendi</name>
    <dbReference type="NCBI Taxonomy" id="933632"/>
    <lineage>
        <taxon>Eukaryota</taxon>
        <taxon>Metazoa</taxon>
        <taxon>Chordata</taxon>
        <taxon>Craniata</taxon>
        <taxon>Vertebrata</taxon>
        <taxon>Euteleostomi</taxon>
        <taxon>Lepidosauria</taxon>
        <taxon>Squamata</taxon>
        <taxon>Bifurcata</taxon>
        <taxon>Gekkota</taxon>
        <taxon>Sphaerodactylidae</taxon>
        <taxon>Sphaerodactylus</taxon>
    </lineage>
</organism>
<dbReference type="EMBL" id="CM037627">
    <property type="protein sequence ID" value="KAH7989145.1"/>
    <property type="molecule type" value="Genomic_DNA"/>
</dbReference>